<proteinExistence type="predicted"/>
<dbReference type="OrthoDB" id="7841833at2"/>
<keyword evidence="1" id="KW-0812">Transmembrane</keyword>
<evidence type="ECO:0000313" key="3">
    <source>
        <dbReference type="EMBL" id="SLN71995.1"/>
    </source>
</evidence>
<keyword evidence="4" id="KW-1185">Reference proteome</keyword>
<dbReference type="RefSeq" id="WP_085889907.1">
    <property type="nucleotide sequence ID" value="NZ_FWFN01000009.1"/>
</dbReference>
<keyword evidence="1" id="KW-0472">Membrane</keyword>
<protein>
    <submittedName>
        <fullName evidence="3">Uncharacterized protein</fullName>
    </submittedName>
</protein>
<keyword evidence="2" id="KW-0732">Signal</keyword>
<name>A0A1X7A772_9RHOB</name>
<dbReference type="Proteomes" id="UP000193963">
    <property type="component" value="Unassembled WGS sequence"/>
</dbReference>
<gene>
    <name evidence="3" type="ORF">PSM7751_03899</name>
</gene>
<dbReference type="AlphaFoldDB" id="A0A1X7A772"/>
<sequence length="263" mass="27415">MRSARNTLLSLVLAALCLVLAAMPRENPLTTRAEAYQGEIAVAAGATYVSLRAINAFLSAAQEVEVGGSLVVEGSVHPLKWLEPVDDTVERVSAAIFAVAVLTGVLKISLAPVASVGFALLALALLTRGGCEAVTGWHRAPPVLRSLGGVCGGLGFAFAIALPLAFVLGVWGGEVLTAEAAAGANGTLDMIAAEAGKLVALEDQSWRESWEAYRGAARFFWEQADDLLNAALTLVGVFLLRMVVLPMVLLLALWAAARRLVAG</sequence>
<keyword evidence="1" id="KW-1133">Transmembrane helix</keyword>
<evidence type="ECO:0000313" key="4">
    <source>
        <dbReference type="Proteomes" id="UP000193963"/>
    </source>
</evidence>
<dbReference type="EMBL" id="FWFN01000009">
    <property type="protein sequence ID" value="SLN71995.1"/>
    <property type="molecule type" value="Genomic_DNA"/>
</dbReference>
<feature type="chain" id="PRO_5012236835" evidence="2">
    <location>
        <begin position="22"/>
        <end position="263"/>
    </location>
</feature>
<evidence type="ECO:0000256" key="2">
    <source>
        <dbReference type="SAM" id="SignalP"/>
    </source>
</evidence>
<feature type="transmembrane region" description="Helical" evidence="1">
    <location>
        <begin position="147"/>
        <end position="171"/>
    </location>
</feature>
<organism evidence="3 4">
    <name type="scientific">Pseudooceanicola marinus</name>
    <dbReference type="NCBI Taxonomy" id="396013"/>
    <lineage>
        <taxon>Bacteria</taxon>
        <taxon>Pseudomonadati</taxon>
        <taxon>Pseudomonadota</taxon>
        <taxon>Alphaproteobacteria</taxon>
        <taxon>Rhodobacterales</taxon>
        <taxon>Paracoccaceae</taxon>
        <taxon>Pseudooceanicola</taxon>
    </lineage>
</organism>
<accession>A0A1X7A772</accession>
<feature type="signal peptide" evidence="2">
    <location>
        <begin position="1"/>
        <end position="21"/>
    </location>
</feature>
<evidence type="ECO:0000256" key="1">
    <source>
        <dbReference type="SAM" id="Phobius"/>
    </source>
</evidence>
<feature type="transmembrane region" description="Helical" evidence="1">
    <location>
        <begin position="94"/>
        <end position="126"/>
    </location>
</feature>
<feature type="transmembrane region" description="Helical" evidence="1">
    <location>
        <begin position="230"/>
        <end position="257"/>
    </location>
</feature>
<reference evidence="3 4" key="1">
    <citation type="submission" date="2017-03" db="EMBL/GenBank/DDBJ databases">
        <authorList>
            <person name="Afonso C.L."/>
            <person name="Miller P.J."/>
            <person name="Scott M.A."/>
            <person name="Spackman E."/>
            <person name="Goraichik I."/>
            <person name="Dimitrov K.M."/>
            <person name="Suarez D.L."/>
            <person name="Swayne D.E."/>
        </authorList>
    </citation>
    <scope>NUCLEOTIDE SEQUENCE [LARGE SCALE GENOMIC DNA]</scope>
    <source>
        <strain evidence="3 4">CECT 7751</strain>
    </source>
</reference>